<evidence type="ECO:0000313" key="1">
    <source>
        <dbReference type="EMBL" id="SQG91165.1"/>
    </source>
</evidence>
<reference evidence="1 2" key="1">
    <citation type="submission" date="2018-06" db="EMBL/GenBank/DDBJ databases">
        <authorList>
            <consortium name="Pathogen Informatics"/>
            <person name="Doyle S."/>
        </authorList>
    </citation>
    <scope>NUCLEOTIDE SEQUENCE [LARGE SCALE GENOMIC DNA]</scope>
    <source>
        <strain evidence="1 2">NCTC12272</strain>
    </source>
</reference>
<dbReference type="InterPro" id="IPR019650">
    <property type="entry name" value="DUF2513"/>
</dbReference>
<dbReference type="EMBL" id="LS483412">
    <property type="protein sequence ID" value="SQG91165.1"/>
    <property type="molecule type" value="Genomic_DNA"/>
</dbReference>
<protein>
    <recommendedName>
        <fullName evidence="3">DUF2513 domain-containing protein</fullName>
    </recommendedName>
</protein>
<dbReference type="Proteomes" id="UP000249566">
    <property type="component" value="Chromosome 1"/>
</dbReference>
<evidence type="ECO:0008006" key="3">
    <source>
        <dbReference type="Google" id="ProtNLM"/>
    </source>
</evidence>
<proteinExistence type="predicted"/>
<name>A0AAX2IXJ5_LEGPN</name>
<dbReference type="RefSeq" id="WP_027222457.1">
    <property type="nucleotide sequence ID" value="NZ_CAAAIJ010000005.1"/>
</dbReference>
<sequence length="119" mass="13895">MRRDWDVIRNILIKIENLETNTYLQLKNFPESEHNKISHHIELLCDDNLIECNIHKTTAGRPYDFHVSRLTWRGHEFLDSVRSDTVWSKTKEVFKNKGVDMGFNLIIATAQKIAGTLLS</sequence>
<evidence type="ECO:0000313" key="2">
    <source>
        <dbReference type="Proteomes" id="UP000249566"/>
    </source>
</evidence>
<gene>
    <name evidence="1" type="ORF">NCTC12272_02378</name>
</gene>
<dbReference type="Pfam" id="PF10711">
    <property type="entry name" value="DUF2513"/>
    <property type="match status" value="1"/>
</dbReference>
<dbReference type="AlphaFoldDB" id="A0AAX2IXJ5"/>
<organism evidence="1 2">
    <name type="scientific">Legionella pneumophila subsp. pascullei</name>
    <dbReference type="NCBI Taxonomy" id="91890"/>
    <lineage>
        <taxon>Bacteria</taxon>
        <taxon>Pseudomonadati</taxon>
        <taxon>Pseudomonadota</taxon>
        <taxon>Gammaproteobacteria</taxon>
        <taxon>Legionellales</taxon>
        <taxon>Legionellaceae</taxon>
        <taxon>Legionella</taxon>
    </lineage>
</organism>
<accession>A0AAX2IXJ5</accession>